<evidence type="ECO:0000313" key="3">
    <source>
        <dbReference type="EMBL" id="KAG0469032.1"/>
    </source>
</evidence>
<feature type="compositionally biased region" description="Polar residues" evidence="1">
    <location>
        <begin position="1"/>
        <end position="11"/>
    </location>
</feature>
<gene>
    <name evidence="3" type="ORF">HPP92_018360</name>
    <name evidence="2" type="ORF">HPP92_018971</name>
</gene>
<proteinExistence type="predicted"/>
<comment type="caution">
    <text evidence="2">The sequence shown here is derived from an EMBL/GenBank/DDBJ whole genome shotgun (WGS) entry which is preliminary data.</text>
</comment>
<keyword evidence="4" id="KW-1185">Reference proteome</keyword>
<evidence type="ECO:0000313" key="5">
    <source>
        <dbReference type="Proteomes" id="UP000639772"/>
    </source>
</evidence>
<dbReference type="AlphaFoldDB" id="A0A835Q6Q1"/>
<evidence type="ECO:0000313" key="4">
    <source>
        <dbReference type="Proteomes" id="UP000636800"/>
    </source>
</evidence>
<sequence>MVGGRNSTVSISGGDGPLSLVPPARKTSSFESFPIVWDLPDGCCRRGGVSEAGRLPTIEQDGSFKRAGRAKDSNLANLQISARNFAGDLVVAEVEQAQFLIVPFGTGPVMLAPLMTESQAT</sequence>
<dbReference type="Proteomes" id="UP000636800">
    <property type="component" value="Unassembled WGS sequence"/>
</dbReference>
<dbReference type="EMBL" id="JADCNL010000009">
    <property type="protein sequence ID" value="KAG0467391.1"/>
    <property type="molecule type" value="Genomic_DNA"/>
</dbReference>
<name>A0A835Q6Q1_VANPL</name>
<evidence type="ECO:0000313" key="2">
    <source>
        <dbReference type="EMBL" id="KAG0467391.1"/>
    </source>
</evidence>
<feature type="region of interest" description="Disordered" evidence="1">
    <location>
        <begin position="1"/>
        <end position="23"/>
    </location>
</feature>
<protein>
    <submittedName>
        <fullName evidence="2">Uncharacterized protein</fullName>
    </submittedName>
</protein>
<dbReference type="EMBL" id="JADCNM010000009">
    <property type="protein sequence ID" value="KAG0469032.1"/>
    <property type="molecule type" value="Genomic_DNA"/>
</dbReference>
<reference evidence="4 5" key="1">
    <citation type="journal article" date="2020" name="Nat. Food">
        <title>A phased Vanilla planifolia genome enables genetic improvement of flavour and production.</title>
        <authorList>
            <person name="Hasing T."/>
            <person name="Tang H."/>
            <person name="Brym M."/>
            <person name="Khazi F."/>
            <person name="Huang T."/>
            <person name="Chambers A.H."/>
        </authorList>
    </citation>
    <scope>NUCLEOTIDE SEQUENCE [LARGE SCALE GENOMIC DNA]</scope>
    <source>
        <tissue evidence="2">Leaf</tissue>
    </source>
</reference>
<evidence type="ECO:0000256" key="1">
    <source>
        <dbReference type="SAM" id="MobiDB-lite"/>
    </source>
</evidence>
<dbReference type="Proteomes" id="UP000639772">
    <property type="component" value="Chromosome 9"/>
</dbReference>
<accession>A0A835Q6Q1</accession>
<organism evidence="2 4">
    <name type="scientific">Vanilla planifolia</name>
    <name type="common">Vanilla</name>
    <dbReference type="NCBI Taxonomy" id="51239"/>
    <lineage>
        <taxon>Eukaryota</taxon>
        <taxon>Viridiplantae</taxon>
        <taxon>Streptophyta</taxon>
        <taxon>Embryophyta</taxon>
        <taxon>Tracheophyta</taxon>
        <taxon>Spermatophyta</taxon>
        <taxon>Magnoliopsida</taxon>
        <taxon>Liliopsida</taxon>
        <taxon>Asparagales</taxon>
        <taxon>Orchidaceae</taxon>
        <taxon>Vanilloideae</taxon>
        <taxon>Vanilleae</taxon>
        <taxon>Vanilla</taxon>
    </lineage>
</organism>